<keyword evidence="3" id="KW-1185">Reference proteome</keyword>
<proteinExistence type="predicted"/>
<dbReference type="GO" id="GO:0019888">
    <property type="term" value="F:protein phosphatase regulator activity"/>
    <property type="evidence" value="ECO:0007669"/>
    <property type="project" value="InterPro"/>
</dbReference>
<reference evidence="2" key="1">
    <citation type="submission" date="2016-10" db="EMBL/GenBank/DDBJ databases">
        <authorList>
            <person name="Benchimol M."/>
            <person name="Almeida L.G."/>
            <person name="Vasconcelos A.T."/>
            <person name="Perreira-Neves A."/>
            <person name="Rosa I.A."/>
            <person name="Tasca T."/>
            <person name="Bogo M.R."/>
            <person name="de Souza W."/>
        </authorList>
    </citation>
    <scope>NUCLEOTIDE SEQUENCE [LARGE SCALE GENOMIC DNA]</scope>
    <source>
        <strain evidence="2">K</strain>
    </source>
</reference>
<dbReference type="GeneID" id="94829434"/>
<evidence type="ECO:0000256" key="1">
    <source>
        <dbReference type="SAM" id="MobiDB-lite"/>
    </source>
</evidence>
<dbReference type="InterPro" id="IPR002554">
    <property type="entry name" value="PP2A_B56"/>
</dbReference>
<dbReference type="PANTHER" id="PTHR10257:SF3">
    <property type="entry name" value="SERINE_THREONINE-PROTEIN PHOSPHATASE 2A 56 KDA REGULATORY SUBUNIT GAMMA ISOFORM"/>
    <property type="match status" value="1"/>
</dbReference>
<gene>
    <name evidence="2" type="ORF">TRFO_09204</name>
</gene>
<dbReference type="EMBL" id="MLAK01001093">
    <property type="protein sequence ID" value="OHS97791.1"/>
    <property type="molecule type" value="Genomic_DNA"/>
</dbReference>
<dbReference type="InterPro" id="IPR011989">
    <property type="entry name" value="ARM-like"/>
</dbReference>
<name>A0A1J4JHR0_9EUKA</name>
<feature type="region of interest" description="Disordered" evidence="1">
    <location>
        <begin position="529"/>
        <end position="574"/>
    </location>
</feature>
<organism evidence="2 3">
    <name type="scientific">Tritrichomonas foetus</name>
    <dbReference type="NCBI Taxonomy" id="1144522"/>
    <lineage>
        <taxon>Eukaryota</taxon>
        <taxon>Metamonada</taxon>
        <taxon>Parabasalia</taxon>
        <taxon>Tritrichomonadida</taxon>
        <taxon>Tritrichomonadidae</taxon>
        <taxon>Tritrichomonas</taxon>
    </lineage>
</organism>
<dbReference type="GO" id="GO:0000159">
    <property type="term" value="C:protein phosphatase type 2A complex"/>
    <property type="evidence" value="ECO:0007669"/>
    <property type="project" value="InterPro"/>
</dbReference>
<comment type="caution">
    <text evidence="2">The sequence shown here is derived from an EMBL/GenBank/DDBJ whole genome shotgun (WGS) entry which is preliminary data.</text>
</comment>
<dbReference type="Proteomes" id="UP000179807">
    <property type="component" value="Unassembled WGS sequence"/>
</dbReference>
<dbReference type="FunFam" id="1.25.10.10:FF:000331">
    <property type="entry name" value="Phosphoprotein phosphatase, putative"/>
    <property type="match status" value="1"/>
</dbReference>
<dbReference type="Pfam" id="PF01603">
    <property type="entry name" value="B56"/>
    <property type="match status" value="1"/>
</dbReference>
<accession>A0A1J4JHR0</accession>
<dbReference type="RefSeq" id="XP_068350928.1">
    <property type="nucleotide sequence ID" value="XM_068494730.1"/>
</dbReference>
<dbReference type="PANTHER" id="PTHR10257">
    <property type="entry name" value="SERINE/THREONINE PROTEIN PHOSPHATASE 2A PP2A REGULATORY SUBUNIT B"/>
    <property type="match status" value="1"/>
</dbReference>
<dbReference type="GO" id="GO:0007165">
    <property type="term" value="P:signal transduction"/>
    <property type="evidence" value="ECO:0007669"/>
    <property type="project" value="InterPro"/>
</dbReference>
<sequence>MKTRSAFSRFSGPHIVQPVVRTKASPISLINTSIESESIIESLKLDAAENNTIIKKYLPIKTPSSELSDSKPFLHSISSISLDVDKLLIFEVHPLLSEVPREEIKDHFVKKCQQCCQMCDFSKSDQSVPQKAKEEILTDILRGASDIDLVSRMNEDEYLLFYRFFSKNVIRSTPQPPDLWSSPSSLDFLTDRVVELSWDHISLCYDIFLAFISNRRFNYSFCKKSVFKIIHGIIPLFTSPDAREREKLINVFHGMYRHLIKYRHKMLKEISNLFFISKDSSTPIGCAELLNSLIPIVQGYKVPLHKDNVTFFTKIILPLHSCPQFQYFSTNIIFILFAFISKDSSLIVLVFDYLLRHWPKTSPTKQILFLNEIEKLSEAVSQENVVMSATMISKMLSFCVTEMNFGVCEKALMLWESDPFMKLIAVQSRSTYPILVPAIFNAATTHWCEEVKTLALNSMRLLKGCDLAAFDAVGQKFHQTESEKANKQIEAGNIWLQMVENYAAPSAKDWLYKIINSIYTSCEPIHTVAQNSSNNKNKSKNNNNRSKNNNNSSNNNNNNKNNNTSNKITNMNDIDNNNDVINNTKSCTSINHKSLLEKQGDVSLGNSLLTPKSRKLTKMPNSTQNIKIMTLPGKPQLSPITKLKSRASIGDTAPEC</sequence>
<evidence type="ECO:0000313" key="2">
    <source>
        <dbReference type="EMBL" id="OHS97791.1"/>
    </source>
</evidence>
<feature type="compositionally biased region" description="Low complexity" evidence="1">
    <location>
        <begin position="531"/>
        <end position="574"/>
    </location>
</feature>
<dbReference type="SUPFAM" id="SSF48371">
    <property type="entry name" value="ARM repeat"/>
    <property type="match status" value="1"/>
</dbReference>
<dbReference type="VEuPathDB" id="TrichDB:TRFO_09204"/>
<evidence type="ECO:0000313" key="3">
    <source>
        <dbReference type="Proteomes" id="UP000179807"/>
    </source>
</evidence>
<dbReference type="InterPro" id="IPR016024">
    <property type="entry name" value="ARM-type_fold"/>
</dbReference>
<dbReference type="Gene3D" id="1.25.10.10">
    <property type="entry name" value="Leucine-rich Repeat Variant"/>
    <property type="match status" value="1"/>
</dbReference>
<dbReference type="OrthoDB" id="10264446at2759"/>
<protein>
    <submittedName>
        <fullName evidence="2">Phosphoprotein phosphatase</fullName>
    </submittedName>
</protein>
<dbReference type="AlphaFoldDB" id="A0A1J4JHR0"/>